<evidence type="ECO:0000313" key="3">
    <source>
        <dbReference type="EMBL" id="MEC0241978.1"/>
    </source>
</evidence>
<organism evidence="3 4">
    <name type="scientific">Paenibacillus dokdonensis</name>
    <dbReference type="NCBI Taxonomy" id="2567944"/>
    <lineage>
        <taxon>Bacteria</taxon>
        <taxon>Bacillati</taxon>
        <taxon>Bacillota</taxon>
        <taxon>Bacilli</taxon>
        <taxon>Bacillales</taxon>
        <taxon>Paenibacillaceae</taxon>
        <taxon>Paenibacillus</taxon>
    </lineage>
</organism>
<keyword evidence="1" id="KW-0175">Coiled coil</keyword>
<reference evidence="3 4" key="1">
    <citation type="submission" date="2023-03" db="EMBL/GenBank/DDBJ databases">
        <title>Bacillus Genome Sequencing.</title>
        <authorList>
            <person name="Dunlap C."/>
        </authorList>
    </citation>
    <scope>NUCLEOTIDE SEQUENCE [LARGE SCALE GENOMIC DNA]</scope>
    <source>
        <strain evidence="3 4">BD-525</strain>
    </source>
</reference>
<feature type="region of interest" description="Disordered" evidence="2">
    <location>
        <begin position="1413"/>
        <end position="1433"/>
    </location>
</feature>
<protein>
    <submittedName>
        <fullName evidence="3">Transglycosylase</fullName>
    </submittedName>
</protein>
<dbReference type="Proteomes" id="UP001344632">
    <property type="component" value="Unassembled WGS sequence"/>
</dbReference>
<name>A0ABU6GRF9_9BACL</name>
<evidence type="ECO:0000256" key="2">
    <source>
        <dbReference type="SAM" id="MobiDB-lite"/>
    </source>
</evidence>
<feature type="coiled-coil region" evidence="1">
    <location>
        <begin position="791"/>
        <end position="837"/>
    </location>
</feature>
<keyword evidence="4" id="KW-1185">Reference proteome</keyword>
<feature type="compositionally biased region" description="Low complexity" evidence="2">
    <location>
        <begin position="1102"/>
        <end position="1115"/>
    </location>
</feature>
<proteinExistence type="predicted"/>
<feature type="region of interest" description="Disordered" evidence="2">
    <location>
        <begin position="1100"/>
        <end position="1124"/>
    </location>
</feature>
<gene>
    <name evidence="3" type="ORF">P4H66_19430</name>
</gene>
<evidence type="ECO:0000256" key="1">
    <source>
        <dbReference type="SAM" id="Coils"/>
    </source>
</evidence>
<sequence length="1664" mass="184021">MADGINKDVVGARINLDTSKILSSFKTINEGARGNAESFKVLNTELAVTEKNYTSLASSADKLALTSDERKKKILAESEALVKQRTAQTELLSAKKNQLDQTNSLVESKLQAQQAIVKQREAAIEQQELQHQQRMATLQQKTTAASSQDNLIQAKIDRQFQLMKNGDAKLEMEAERHAAAMNRLDQVSASSSNGFLSKIGQYAEHALVFHTVTSAINEAQHALKEGLVDIESNMAGYVQTNEHYFLDFNEATQEATMNTQKLHDETVKFIQTTHELGSEITDVTESARLWGRMYKDVNIVQELVRQSTKLSTVDLVGLEDSTKMMESVMSQYAVHIETANDAMVVGNRVLDSWSKVAHETMAPARDLGAAFERTGKIAAETGVSFDFMNGLVSSGIRNTALSGENLGNMWKTVLGTIRTDKAVGEIERLGVATKEVVDGTEQWRKAEDILLDLSVKVVDKNYDLTQSYADISRGVYQFAKLAASLNAGDILLGTAASIGSTGSTMDYLKVQMDTIQRKAASTKASLLEIFNTAGDDGLRRTIKDVLDALDQLLIGLTKVPTSVFGVTASLGGLLLAYKLLQSPITNLVTASKTLYTTFSAGTAATTANTAATAAKTVATAANTAANEVNIISSEGATLATVAKTTADGAAIVAEETLAVAAGATTAVMSTQAAVMTVATGGLVLIAGVLALVAMNSGKAEKAERERIQTMKDNDSAAQQMISQYQRQAELLPKLQEAHQSLQQTYDAGTLSAEKQSQVKKQLDEVSKALVMTLGEEEAKQVELANYSDEAIKAQIANLNDLIAKQQEARKDVLEDQRNELIDQQTKKQQELTKATEDYAIARAMAATATADNAVGIRWINDAEKLRLKTEELSRENNELVKSISDVDVQYAQLTLAMGDALDASSGKAVQSTKDLEEELSYLREEIGKNGSAITDTNQLLEQLSKGQSLNAANAAELILKYPELTDKIHKTADGWAFEKDAVELLRKAKIQKAIDDLKSEEASAFNTKMATDDRLKMYGIEMQAIKNLAELKAKLNGSAIGDYADTNLDTLSTNPVTRKNSLEAIKKNEMISTIVSDYENQQKEYENKIKSLSALYKDPKYGADSSGSKKASKSGSSKKKDTTQSDAFNAAQNQIEHQKAMGQLTTSQELAAWQKVQSQFKQGSEQRMKSDEKVYALKKQLAEEAQKKEKEAYDASMNWISHQKAIKEVSAAQELEMLQRVQARYKAGTEERKQLDEKVYAAKKAAEQESFSNSEEWISHQKAIGQLSAEEELKAWQRIQARYLEGTKQRMQADEQVYALKKKFLDDEQKAVTELAKVQKTTLDKAKNEAVKRIEEERDAFLSAQDDKIKAIDDEIKKMGQANDEDDYERKLAEKQARLELLQSAVGPDGIKERDQVQKDIEEMQREHDRKLAKQGLEDQKQQLQNEKTQKEKDYNDQIQAAKAHYDELSTAFDSFSSDVELKAENLKQIQILKESEKNEEILNQLDQFIADYQSKMNKITHISLSQKELDLEEYNSNKDAYDAAKASGNKAEMNRLASRNQQIRDQYGVTQDTGKLQHFKEGGVVQGQKGQAVPVVAHAGEMYLNDQQQSNLFKLLNFKTPKFSMPDPVSFKTSSQNPVEYHNHFAINSGDTYIEDESSARVYWSERDTFIRRTQARTGAKVQ</sequence>
<evidence type="ECO:0000313" key="4">
    <source>
        <dbReference type="Proteomes" id="UP001344632"/>
    </source>
</evidence>
<dbReference type="RefSeq" id="WP_326089709.1">
    <property type="nucleotide sequence ID" value="NZ_JARLKZ010000015.1"/>
</dbReference>
<dbReference type="EMBL" id="JARLKZ010000015">
    <property type="protein sequence ID" value="MEC0241978.1"/>
    <property type="molecule type" value="Genomic_DNA"/>
</dbReference>
<comment type="caution">
    <text evidence="3">The sequence shown here is derived from an EMBL/GenBank/DDBJ whole genome shotgun (WGS) entry which is preliminary data.</text>
</comment>
<accession>A0ABU6GRF9</accession>